<evidence type="ECO:0000256" key="6">
    <source>
        <dbReference type="ARBA" id="ARBA00023242"/>
    </source>
</evidence>
<evidence type="ECO:0000256" key="3">
    <source>
        <dbReference type="ARBA" id="ARBA00023015"/>
    </source>
</evidence>
<dbReference type="FunFam" id="1.10.10.10:FF:000349">
    <property type="entry name" value="Heat shock transcription factor, Y-linked"/>
    <property type="match status" value="2"/>
</dbReference>
<proteinExistence type="inferred from homology"/>
<dbReference type="Proteomes" id="UP000269221">
    <property type="component" value="Unassembled WGS sequence"/>
</dbReference>
<keyword evidence="3" id="KW-0805">Transcription regulation</keyword>
<comment type="caution">
    <text evidence="9">The sequence shown here is derived from an EMBL/GenBank/DDBJ whole genome shotgun (WGS) entry which is preliminary data.</text>
</comment>
<dbReference type="GO" id="GO:0043565">
    <property type="term" value="F:sequence-specific DNA binding"/>
    <property type="evidence" value="ECO:0007669"/>
    <property type="project" value="InterPro"/>
</dbReference>
<evidence type="ECO:0000256" key="4">
    <source>
        <dbReference type="ARBA" id="ARBA00023125"/>
    </source>
</evidence>
<sequence>MASPGLPGQGDIVPCDTAVLVMEDEWDIRPGSDRHKARTAPAVSSESTGKDNRFLPLCFPEKLWKMLESDQFRSIWWSEGGKCVAINKDLFKVEVLGRGVCQRVFNTRHIESVIRQLNLYGFTKVQRDFRRSASLPEFLSEEAAASAHSQILYYYNPSFNRAHPWLLGTCKRRATLKQRALCAAGLDERPVQKPRCWWDTAKLSRAIAMEQEFLSLRFPEKVWKMLESGKFQSIWWSEGGKCVAINKDLFEIEVLGREGQQIFHTQKIKSFMRQLNAYGFTKMQRNFQRSASLPEFLAEEAAASAHSQVLYYYNPSFNREHPGLLKTCKRRGVLTERGPDAEEIEETAF</sequence>
<evidence type="ECO:0000256" key="2">
    <source>
        <dbReference type="ARBA" id="ARBA00006403"/>
    </source>
</evidence>
<dbReference type="PANTHER" id="PTHR10015">
    <property type="entry name" value="HEAT SHOCK TRANSCRIPTION FACTOR"/>
    <property type="match status" value="1"/>
</dbReference>
<dbReference type="InterPro" id="IPR000232">
    <property type="entry name" value="HSF_DNA-bd"/>
</dbReference>
<feature type="domain" description="HSF-type DNA-binding" evidence="8">
    <location>
        <begin position="55"/>
        <end position="173"/>
    </location>
</feature>
<dbReference type="SMART" id="SM00415">
    <property type="entry name" value="HSF"/>
    <property type="match status" value="2"/>
</dbReference>
<keyword evidence="10" id="KW-1185">Reference proteome</keyword>
<dbReference type="STRING" id="333673.A0A3M0JYJ0"/>
<dbReference type="PANTHER" id="PTHR10015:SF336">
    <property type="entry name" value="HEAT SHOCK TRANSCRIPTION FACTOR, Y-LINKED"/>
    <property type="match status" value="1"/>
</dbReference>
<evidence type="ECO:0000256" key="1">
    <source>
        <dbReference type="ARBA" id="ARBA00004123"/>
    </source>
</evidence>
<feature type="domain" description="HSF-type DNA-binding" evidence="8">
    <location>
        <begin position="214"/>
        <end position="331"/>
    </location>
</feature>
<evidence type="ECO:0000313" key="10">
    <source>
        <dbReference type="Proteomes" id="UP000269221"/>
    </source>
</evidence>
<keyword evidence="5" id="KW-0804">Transcription</keyword>
<evidence type="ECO:0000256" key="5">
    <source>
        <dbReference type="ARBA" id="ARBA00023163"/>
    </source>
</evidence>
<comment type="subcellular location">
    <subcellularLocation>
        <location evidence="1">Nucleus</location>
    </subcellularLocation>
</comment>
<keyword evidence="4" id="KW-0238">DNA-binding</keyword>
<dbReference type="InterPro" id="IPR036388">
    <property type="entry name" value="WH-like_DNA-bd_sf"/>
</dbReference>
<dbReference type="SUPFAM" id="SSF46785">
    <property type="entry name" value="Winged helix' DNA-binding domain"/>
    <property type="match status" value="2"/>
</dbReference>
<dbReference type="EMBL" id="QRBI01000145">
    <property type="protein sequence ID" value="RMC00007.1"/>
    <property type="molecule type" value="Genomic_DNA"/>
</dbReference>
<dbReference type="AlphaFoldDB" id="A0A3M0JYJ0"/>
<name>A0A3M0JYJ0_HIRRU</name>
<dbReference type="Gene3D" id="1.10.10.10">
    <property type="entry name" value="Winged helix-like DNA-binding domain superfamily/Winged helix DNA-binding domain"/>
    <property type="match status" value="2"/>
</dbReference>
<protein>
    <recommendedName>
        <fullName evidence="8">HSF-type DNA-binding domain-containing protein</fullName>
    </recommendedName>
</protein>
<dbReference type="GO" id="GO:0005634">
    <property type="term" value="C:nucleus"/>
    <property type="evidence" value="ECO:0007669"/>
    <property type="project" value="UniProtKB-SubCell"/>
</dbReference>
<evidence type="ECO:0000256" key="7">
    <source>
        <dbReference type="RuleBase" id="RU004020"/>
    </source>
</evidence>
<dbReference type="InterPro" id="IPR036390">
    <property type="entry name" value="WH_DNA-bd_sf"/>
</dbReference>
<comment type="similarity">
    <text evidence="2 7">Belongs to the HSF family.</text>
</comment>
<dbReference type="OrthoDB" id="6418155at2759"/>
<organism evidence="9 10">
    <name type="scientific">Hirundo rustica rustica</name>
    <dbReference type="NCBI Taxonomy" id="333673"/>
    <lineage>
        <taxon>Eukaryota</taxon>
        <taxon>Metazoa</taxon>
        <taxon>Chordata</taxon>
        <taxon>Craniata</taxon>
        <taxon>Vertebrata</taxon>
        <taxon>Euteleostomi</taxon>
        <taxon>Archelosauria</taxon>
        <taxon>Archosauria</taxon>
        <taxon>Dinosauria</taxon>
        <taxon>Saurischia</taxon>
        <taxon>Theropoda</taxon>
        <taxon>Coelurosauria</taxon>
        <taxon>Aves</taxon>
        <taxon>Neognathae</taxon>
        <taxon>Neoaves</taxon>
        <taxon>Telluraves</taxon>
        <taxon>Australaves</taxon>
        <taxon>Passeriformes</taxon>
        <taxon>Sylvioidea</taxon>
        <taxon>Hirundinidae</taxon>
        <taxon>Hirundo</taxon>
    </lineage>
</organism>
<gene>
    <name evidence="9" type="ORF">DUI87_23415</name>
</gene>
<reference evidence="9 10" key="1">
    <citation type="submission" date="2018-07" db="EMBL/GenBank/DDBJ databases">
        <title>A high quality draft genome assembly of the barn swallow (H. rustica rustica).</title>
        <authorList>
            <person name="Formenti G."/>
            <person name="Chiara M."/>
            <person name="Poveda L."/>
            <person name="Francoijs K.-J."/>
            <person name="Bonisoli-Alquati A."/>
            <person name="Canova L."/>
            <person name="Gianfranceschi L."/>
            <person name="Horner D.S."/>
            <person name="Saino N."/>
        </authorList>
    </citation>
    <scope>NUCLEOTIDE SEQUENCE [LARGE SCALE GENOMIC DNA]</scope>
    <source>
        <strain evidence="9">Chelidonia</strain>
        <tissue evidence="9">Blood</tissue>
    </source>
</reference>
<evidence type="ECO:0000259" key="8">
    <source>
        <dbReference type="SMART" id="SM00415"/>
    </source>
</evidence>
<accession>A0A3M0JYJ0</accession>
<dbReference type="Pfam" id="PF00447">
    <property type="entry name" value="HSF_DNA-bind"/>
    <property type="match status" value="2"/>
</dbReference>
<keyword evidence="6" id="KW-0539">Nucleus</keyword>
<dbReference type="GO" id="GO:0003700">
    <property type="term" value="F:DNA-binding transcription factor activity"/>
    <property type="evidence" value="ECO:0007669"/>
    <property type="project" value="InterPro"/>
</dbReference>
<evidence type="ECO:0000313" key="9">
    <source>
        <dbReference type="EMBL" id="RMC00007.1"/>
    </source>
</evidence>